<protein>
    <recommendedName>
        <fullName evidence="3">DUF4371 domain-containing protein</fullName>
    </recommendedName>
</protein>
<keyword evidence="2" id="KW-1185">Reference proteome</keyword>
<sequence>MKCNICNSCKWLSELQEKNIQAEIVDIMPENSQNVGDSDEKEECLQHDVKSIEQRSVVIMSEPSAKKAKLRNYKNLIMFGFVSVDSKPMRLECDAIMTNYSMKKVKLKQHQKLRHLSFVGKGREYFENKKKIQPVKLPNFVKKINTEKAKTLKPRYLVSQIIAKVAASQIYDKKLVKPGMIAWANEVLEKDAASTLSTITLSNNTVTRRQDEMSNFVEKIVEILQKTIFSIQVDDSTIHNQAIILICVRFIHEDDIREKMLFIKRFFF</sequence>
<reference evidence="1" key="1">
    <citation type="submission" date="2023-08" db="EMBL/GenBank/DDBJ databases">
        <authorList>
            <person name="Alioto T."/>
            <person name="Alioto T."/>
            <person name="Gomez Garrido J."/>
        </authorList>
    </citation>
    <scope>NUCLEOTIDE SEQUENCE</scope>
</reference>
<evidence type="ECO:0008006" key="3">
    <source>
        <dbReference type="Google" id="ProtNLM"/>
    </source>
</evidence>
<dbReference type="PANTHER" id="PTHR45913:SF19">
    <property type="entry name" value="LOW QUALITY PROTEIN: ZINC FINGER BED DOMAIN-CONTAINING PROTEIN 5-LIKE"/>
    <property type="match status" value="1"/>
</dbReference>
<dbReference type="PANTHER" id="PTHR45913">
    <property type="entry name" value="EPM2A-INTERACTING PROTEIN 1"/>
    <property type="match status" value="1"/>
</dbReference>
<proteinExistence type="predicted"/>
<dbReference type="AlphaFoldDB" id="A0AA36BAQ6"/>
<accession>A0AA36BAQ6</accession>
<evidence type="ECO:0000313" key="2">
    <source>
        <dbReference type="Proteomes" id="UP001162480"/>
    </source>
</evidence>
<name>A0AA36BAQ6_OCTVU</name>
<dbReference type="EMBL" id="OX597825">
    <property type="protein sequence ID" value="CAI9730968.1"/>
    <property type="molecule type" value="Genomic_DNA"/>
</dbReference>
<dbReference type="Proteomes" id="UP001162480">
    <property type="component" value="Chromosome 12"/>
</dbReference>
<evidence type="ECO:0000313" key="1">
    <source>
        <dbReference type="EMBL" id="CAI9730968.1"/>
    </source>
</evidence>
<organism evidence="1 2">
    <name type="scientific">Octopus vulgaris</name>
    <name type="common">Common octopus</name>
    <dbReference type="NCBI Taxonomy" id="6645"/>
    <lineage>
        <taxon>Eukaryota</taxon>
        <taxon>Metazoa</taxon>
        <taxon>Spiralia</taxon>
        <taxon>Lophotrochozoa</taxon>
        <taxon>Mollusca</taxon>
        <taxon>Cephalopoda</taxon>
        <taxon>Coleoidea</taxon>
        <taxon>Octopodiformes</taxon>
        <taxon>Octopoda</taxon>
        <taxon>Incirrata</taxon>
        <taxon>Octopodidae</taxon>
        <taxon>Octopus</taxon>
    </lineage>
</organism>
<gene>
    <name evidence="1" type="ORF">OCTVUL_1B024909</name>
</gene>